<dbReference type="Proteomes" id="UP001285441">
    <property type="component" value="Unassembled WGS sequence"/>
</dbReference>
<dbReference type="GO" id="GO:0015165">
    <property type="term" value="F:pyrimidine nucleotide-sugar transmembrane transporter activity"/>
    <property type="evidence" value="ECO:0007669"/>
    <property type="project" value="InterPro"/>
</dbReference>
<evidence type="ECO:0000256" key="4">
    <source>
        <dbReference type="ARBA" id="ARBA00023136"/>
    </source>
</evidence>
<evidence type="ECO:0000313" key="8">
    <source>
        <dbReference type="Proteomes" id="UP001285441"/>
    </source>
</evidence>
<organism evidence="7 8">
    <name type="scientific">Podospora didyma</name>
    <dbReference type="NCBI Taxonomy" id="330526"/>
    <lineage>
        <taxon>Eukaryota</taxon>
        <taxon>Fungi</taxon>
        <taxon>Dikarya</taxon>
        <taxon>Ascomycota</taxon>
        <taxon>Pezizomycotina</taxon>
        <taxon>Sordariomycetes</taxon>
        <taxon>Sordariomycetidae</taxon>
        <taxon>Sordariales</taxon>
        <taxon>Podosporaceae</taxon>
        <taxon>Podospora</taxon>
    </lineage>
</organism>
<dbReference type="NCBIfam" id="TIGR00803">
    <property type="entry name" value="nst"/>
    <property type="match status" value="2"/>
</dbReference>
<evidence type="ECO:0000256" key="3">
    <source>
        <dbReference type="ARBA" id="ARBA00022989"/>
    </source>
</evidence>
<comment type="subcellular location">
    <subcellularLocation>
        <location evidence="1">Membrane</location>
        <topology evidence="1">Multi-pass membrane protein</topology>
    </subcellularLocation>
</comment>
<keyword evidence="3 6" id="KW-1133">Transmembrane helix</keyword>
<reference evidence="7" key="2">
    <citation type="submission" date="2023-06" db="EMBL/GenBank/DDBJ databases">
        <authorList>
            <consortium name="Lawrence Berkeley National Laboratory"/>
            <person name="Haridas S."/>
            <person name="Hensen N."/>
            <person name="Bonometti L."/>
            <person name="Westerberg I."/>
            <person name="Brannstrom I.O."/>
            <person name="Guillou S."/>
            <person name="Cros-Aarteil S."/>
            <person name="Calhoun S."/>
            <person name="Kuo A."/>
            <person name="Mondo S."/>
            <person name="Pangilinan J."/>
            <person name="Riley R."/>
            <person name="LaButti K."/>
            <person name="Andreopoulos B."/>
            <person name="Lipzen A."/>
            <person name="Chen C."/>
            <person name="Yanf M."/>
            <person name="Daum C."/>
            <person name="Ng V."/>
            <person name="Clum A."/>
            <person name="Steindorff A."/>
            <person name="Ohm R."/>
            <person name="Martin F."/>
            <person name="Silar P."/>
            <person name="Natvig D."/>
            <person name="Lalanne C."/>
            <person name="Gautier V."/>
            <person name="Ament-velasquez S.L."/>
            <person name="Kruys A."/>
            <person name="Hutchinson M.I."/>
            <person name="Powell A.J."/>
            <person name="Barry K."/>
            <person name="Miller A.N."/>
            <person name="Grigoriev I.V."/>
            <person name="Debuchy R."/>
            <person name="Gladieux P."/>
            <person name="Thoren M.H."/>
            <person name="Johannesson H."/>
        </authorList>
    </citation>
    <scope>NUCLEOTIDE SEQUENCE</scope>
    <source>
        <strain evidence="7">CBS 232.78</strain>
    </source>
</reference>
<name>A0AAE0NGI7_9PEZI</name>
<evidence type="ECO:0000256" key="2">
    <source>
        <dbReference type="ARBA" id="ARBA00022692"/>
    </source>
</evidence>
<evidence type="ECO:0000256" key="6">
    <source>
        <dbReference type="SAM" id="Phobius"/>
    </source>
</evidence>
<evidence type="ECO:0000256" key="5">
    <source>
        <dbReference type="SAM" id="MobiDB-lite"/>
    </source>
</evidence>
<reference evidence="7" key="1">
    <citation type="journal article" date="2023" name="Mol. Phylogenet. Evol.">
        <title>Genome-scale phylogeny and comparative genomics of the fungal order Sordariales.</title>
        <authorList>
            <person name="Hensen N."/>
            <person name="Bonometti L."/>
            <person name="Westerberg I."/>
            <person name="Brannstrom I.O."/>
            <person name="Guillou S."/>
            <person name="Cros-Aarteil S."/>
            <person name="Calhoun S."/>
            <person name="Haridas S."/>
            <person name="Kuo A."/>
            <person name="Mondo S."/>
            <person name="Pangilinan J."/>
            <person name="Riley R."/>
            <person name="LaButti K."/>
            <person name="Andreopoulos B."/>
            <person name="Lipzen A."/>
            <person name="Chen C."/>
            <person name="Yan M."/>
            <person name="Daum C."/>
            <person name="Ng V."/>
            <person name="Clum A."/>
            <person name="Steindorff A."/>
            <person name="Ohm R.A."/>
            <person name="Martin F."/>
            <person name="Silar P."/>
            <person name="Natvig D.O."/>
            <person name="Lalanne C."/>
            <person name="Gautier V."/>
            <person name="Ament-Velasquez S.L."/>
            <person name="Kruys A."/>
            <person name="Hutchinson M.I."/>
            <person name="Powell A.J."/>
            <person name="Barry K."/>
            <person name="Miller A.N."/>
            <person name="Grigoriev I.V."/>
            <person name="Debuchy R."/>
            <person name="Gladieux P."/>
            <person name="Hiltunen Thoren M."/>
            <person name="Johannesson H."/>
        </authorList>
    </citation>
    <scope>NUCLEOTIDE SEQUENCE</scope>
    <source>
        <strain evidence="7">CBS 232.78</strain>
    </source>
</reference>
<dbReference type="PIRSF" id="PIRSF005799">
    <property type="entry name" value="UDP-gal_transpt"/>
    <property type="match status" value="1"/>
</dbReference>
<feature type="transmembrane region" description="Helical" evidence="6">
    <location>
        <begin position="192"/>
        <end position="209"/>
    </location>
</feature>
<dbReference type="Pfam" id="PF04142">
    <property type="entry name" value="Nuc_sug_transp"/>
    <property type="match status" value="1"/>
</dbReference>
<keyword evidence="8" id="KW-1185">Reference proteome</keyword>
<feature type="compositionally biased region" description="Low complexity" evidence="5">
    <location>
        <begin position="467"/>
        <end position="476"/>
    </location>
</feature>
<dbReference type="InterPro" id="IPR007271">
    <property type="entry name" value="Nuc_sug_transpt"/>
</dbReference>
<evidence type="ECO:0000313" key="7">
    <source>
        <dbReference type="EMBL" id="KAK3381088.1"/>
    </source>
</evidence>
<dbReference type="SUPFAM" id="SSF103481">
    <property type="entry name" value="Multidrug resistance efflux transporter EmrE"/>
    <property type="match status" value="1"/>
</dbReference>
<dbReference type="EMBL" id="JAULSW010000005">
    <property type="protein sequence ID" value="KAK3381088.1"/>
    <property type="molecule type" value="Genomic_DNA"/>
</dbReference>
<keyword evidence="2 6" id="KW-0812">Transmembrane</keyword>
<protein>
    <submittedName>
        <fullName evidence="7">Nucleotide-sugar transporter-domain-containing protein</fullName>
    </submittedName>
</protein>
<evidence type="ECO:0000256" key="1">
    <source>
        <dbReference type="ARBA" id="ARBA00004141"/>
    </source>
</evidence>
<dbReference type="PANTHER" id="PTHR10231">
    <property type="entry name" value="NUCLEOTIDE-SUGAR TRANSMEMBRANE TRANSPORTER"/>
    <property type="match status" value="1"/>
</dbReference>
<accession>A0AAE0NGI7</accession>
<sequence>MALLGAPPQHAGGPTMFGVPMKQASLVTLTFQNSALILVRIPSVRPPARLPANASVRSNNTPSETCAAIMHYSRVMTPSGDHRYFASTAVFLNEVIKLAISLTFAIYEGSSSLAPQTPVTVLFEQIYNSVFSGDGWKLAIPAVLYTLENTLQYVALSNLDAVHFQILYQLKILTTAFFTTFLLRRNLGFRRWLSLVVLTLGVSVVSLPGSNVRDMSMDIHDFSDHFFPRSVHELGQVAGDVADVAVELTKRGLGSLAGELSKRSATYQGIKEDLDVVPPMNYSIGLTAVLVSAVVSGLTGVYFEKVLKESATPVSVWTRNIQLAFYSLFPSLFLGVIVNDGAEIAKHGFFDGYNGIVWMAIIFQAVGGVLSSLCINYADNIAKNFATSISIVISFVFSVFVFSFDVKFSFVLGTGLVIAATYLYTLPDRKRPRPSPISIVSYEKTTIDSTPSYLDVKKTHLDPMDAARSIASSSSRPNSPLLYHPRTPSSRGKRFDE</sequence>
<feature type="transmembrane region" description="Helical" evidence="6">
    <location>
        <begin position="408"/>
        <end position="426"/>
    </location>
</feature>
<keyword evidence="4 6" id="KW-0472">Membrane</keyword>
<proteinExistence type="predicted"/>
<feature type="transmembrane region" description="Helical" evidence="6">
    <location>
        <begin position="356"/>
        <end position="378"/>
    </location>
</feature>
<feature type="transmembrane region" description="Helical" evidence="6">
    <location>
        <begin position="323"/>
        <end position="344"/>
    </location>
</feature>
<feature type="transmembrane region" description="Helical" evidence="6">
    <location>
        <begin position="166"/>
        <end position="183"/>
    </location>
</feature>
<dbReference type="InterPro" id="IPR037185">
    <property type="entry name" value="EmrE-like"/>
</dbReference>
<gene>
    <name evidence="7" type="ORF">B0H63DRAFT_545410</name>
</gene>
<comment type="caution">
    <text evidence="7">The sequence shown here is derived from an EMBL/GenBank/DDBJ whole genome shotgun (WGS) entry which is preliminary data.</text>
</comment>
<feature type="transmembrane region" description="Helical" evidence="6">
    <location>
        <begin position="385"/>
        <end position="402"/>
    </location>
</feature>
<feature type="region of interest" description="Disordered" evidence="5">
    <location>
        <begin position="467"/>
        <end position="497"/>
    </location>
</feature>
<dbReference type="GO" id="GO:0000139">
    <property type="term" value="C:Golgi membrane"/>
    <property type="evidence" value="ECO:0007669"/>
    <property type="project" value="InterPro"/>
</dbReference>
<feature type="transmembrane region" description="Helical" evidence="6">
    <location>
        <begin position="282"/>
        <end position="303"/>
    </location>
</feature>
<dbReference type="AlphaFoldDB" id="A0AAE0NGI7"/>